<comment type="subcellular location">
    <subcellularLocation>
        <location evidence="1">Chromosome</location>
    </subcellularLocation>
</comment>
<keyword evidence="6" id="KW-1185">Reference proteome</keyword>
<dbReference type="InterPro" id="IPR008984">
    <property type="entry name" value="SMAD_FHA_dom_sf"/>
</dbReference>
<dbReference type="SUPFAM" id="SSF52113">
    <property type="entry name" value="BRCT domain"/>
    <property type="match status" value="1"/>
</dbReference>
<dbReference type="Proteomes" id="UP000000702">
    <property type="component" value="Unassembled WGS sequence"/>
</dbReference>
<sequence length="427" mass="47244">MVRYVLVDEMKNTTIPLEVGKNLVRRHTTQVKKDASVVLLDPAYRNVSRTHAVIDVWENGDVWLQDCKSTNGTYFCGQTGNAERLQPGHCYQLKPRNYVIFADVRLRFDVEVAPVCKSHDTNNKTATWEGCPPEPVPPTPQSAQPDSTRNTSSDNHCATNWANPFSPVSTVYNLSASLPTSRNTDQCNIVLMRQGSPSTWAPSLILSVASAPLTADITPRMKRCRENHGNDLLRSDTKGNEVPPTTAVEEGVETRRQRRRAFHVCFSGIMPQKVCIASSEVVSRGWKVVDDIRRANLLVVGIPATRTPKFLIAVGRGIPIVTEAFLYCGGESCFRSFVPTLTHNGHTFEAHELHEVILKNKTKPALKGMTYSLGLLPIDARATAEMILTFCGARITSKGVCRKGTVQLTRDSLHSLYDGMLRGDVSL</sequence>
<evidence type="ECO:0000256" key="2">
    <source>
        <dbReference type="ARBA" id="ARBA00022454"/>
    </source>
</evidence>
<evidence type="ECO:0000313" key="6">
    <source>
        <dbReference type="Proteomes" id="UP000000702"/>
    </source>
</evidence>
<dbReference type="OMA" id="YICNDQA"/>
<dbReference type="Gene3D" id="3.40.50.10190">
    <property type="entry name" value="BRCT domain"/>
    <property type="match status" value="1"/>
</dbReference>
<protein>
    <submittedName>
        <fullName evidence="5">WGS project CAEQ00000000 data, annotated contig 1518</fullName>
    </submittedName>
</protein>
<evidence type="ECO:0000313" key="5">
    <source>
        <dbReference type="EMBL" id="CCD12884.1"/>
    </source>
</evidence>
<dbReference type="InterPro" id="IPR036420">
    <property type="entry name" value="BRCT_dom_sf"/>
</dbReference>
<evidence type="ECO:0000256" key="1">
    <source>
        <dbReference type="ARBA" id="ARBA00004286"/>
    </source>
</evidence>
<dbReference type="EMBL" id="CAEQ01000927">
    <property type="protein sequence ID" value="CCD12884.1"/>
    <property type="molecule type" value="Genomic_DNA"/>
</dbReference>
<reference evidence="6" key="1">
    <citation type="submission" date="2011-07" db="EMBL/GenBank/DDBJ databases">
        <title>Divergent evolution of antigenic variation in African trypanosomes.</title>
        <authorList>
            <person name="Jackson A.P."/>
            <person name="Berry A."/>
            <person name="Allison H.C."/>
            <person name="Burton P."/>
            <person name="Anderson J."/>
            <person name="Aslett M."/>
            <person name="Brown R."/>
            <person name="Corton N."/>
            <person name="Harris D."/>
            <person name="Hauser H."/>
            <person name="Gamble J."/>
            <person name="Gilderthorp R."/>
            <person name="McQuillan J."/>
            <person name="Quail M.A."/>
            <person name="Sanders M."/>
            <person name="Van Tonder A."/>
            <person name="Ginger M.L."/>
            <person name="Donelson J.E."/>
            <person name="Field M.C."/>
            <person name="Barry J.D."/>
            <person name="Berriman M."/>
            <person name="Hertz-Fowler C."/>
        </authorList>
    </citation>
    <scope>NUCLEOTIDE SEQUENCE [LARGE SCALE GENOMIC DNA]</scope>
    <source>
        <strain evidence="6">IL3000</strain>
    </source>
</reference>
<gene>
    <name evidence="5" type="ORF">TCIL3000_0_37230</name>
</gene>
<dbReference type="PROSITE" id="PS50006">
    <property type="entry name" value="FHA_DOMAIN"/>
    <property type="match status" value="1"/>
</dbReference>
<dbReference type="SUPFAM" id="SSF49879">
    <property type="entry name" value="SMAD/FHA domain"/>
    <property type="match status" value="1"/>
</dbReference>
<proteinExistence type="predicted"/>
<dbReference type="VEuPathDB" id="TriTrypDB:TcIL3000_0_37230"/>
<name>F9W6S7_TRYCI</name>
<organism evidence="5 6">
    <name type="scientific">Trypanosoma congolense (strain IL3000)</name>
    <dbReference type="NCBI Taxonomy" id="1068625"/>
    <lineage>
        <taxon>Eukaryota</taxon>
        <taxon>Discoba</taxon>
        <taxon>Euglenozoa</taxon>
        <taxon>Kinetoplastea</taxon>
        <taxon>Metakinetoplastina</taxon>
        <taxon>Trypanosomatida</taxon>
        <taxon>Trypanosomatidae</taxon>
        <taxon>Trypanosoma</taxon>
        <taxon>Nannomonas</taxon>
    </lineage>
</organism>
<accession>F9W6S7</accession>
<evidence type="ECO:0000256" key="3">
    <source>
        <dbReference type="SAM" id="MobiDB-lite"/>
    </source>
</evidence>
<feature type="region of interest" description="Disordered" evidence="3">
    <location>
        <begin position="123"/>
        <end position="154"/>
    </location>
</feature>
<dbReference type="InterPro" id="IPR000253">
    <property type="entry name" value="FHA_dom"/>
</dbReference>
<dbReference type="Gene3D" id="2.60.200.20">
    <property type="match status" value="1"/>
</dbReference>
<evidence type="ECO:0000259" key="4">
    <source>
        <dbReference type="PROSITE" id="PS50006"/>
    </source>
</evidence>
<keyword evidence="2" id="KW-0158">Chromosome</keyword>
<comment type="caution">
    <text evidence="5">The sequence shown here is derived from an EMBL/GenBank/DDBJ whole genome shotgun (WGS) entry which is preliminary data.</text>
</comment>
<dbReference type="AlphaFoldDB" id="F9W6S7"/>
<feature type="domain" description="FHA" evidence="4">
    <location>
        <begin position="17"/>
        <end position="80"/>
    </location>
</feature>
<dbReference type="CDD" id="cd17744">
    <property type="entry name" value="BRCT_MDC1_rpt1"/>
    <property type="match status" value="1"/>
</dbReference>
<dbReference type="Pfam" id="PF00498">
    <property type="entry name" value="FHA"/>
    <property type="match status" value="1"/>
</dbReference>
<reference evidence="5 6" key="2">
    <citation type="journal article" date="2012" name="Proc. Natl. Acad. Sci. U.S.A.">
        <title>Antigenic diversity is generated by distinct evolutionary mechanisms in African trypanosome species.</title>
        <authorList>
            <person name="Jackson A.P."/>
            <person name="Berry A."/>
            <person name="Aslett M."/>
            <person name="Allison H.C."/>
            <person name="Burton P."/>
            <person name="Vavrova-Anderson J."/>
            <person name="Brown R."/>
            <person name="Browne H."/>
            <person name="Corton N."/>
            <person name="Hauser H."/>
            <person name="Gamble J."/>
            <person name="Gilderthorp R."/>
            <person name="Marcello L."/>
            <person name="McQuillan J."/>
            <person name="Otto T.D."/>
            <person name="Quail M.A."/>
            <person name="Sanders M.J."/>
            <person name="van Tonder A."/>
            <person name="Ginger M.L."/>
            <person name="Field M.C."/>
            <person name="Barry J.D."/>
            <person name="Hertz-Fowler C."/>
            <person name="Berriman M."/>
        </authorList>
    </citation>
    <scope>NUCLEOTIDE SEQUENCE [LARGE SCALE GENOMIC DNA]</scope>
    <source>
        <strain evidence="5 6">IL3000</strain>
    </source>
</reference>
<dbReference type="GO" id="GO:0005694">
    <property type="term" value="C:chromosome"/>
    <property type="evidence" value="ECO:0007669"/>
    <property type="project" value="UniProtKB-SubCell"/>
</dbReference>